<evidence type="ECO:0000259" key="7">
    <source>
        <dbReference type="PROSITE" id="PS00022"/>
    </source>
</evidence>
<dbReference type="EMBL" id="MLAK01000042">
    <property type="protein sequence ID" value="OHT17070.1"/>
    <property type="molecule type" value="Genomic_DNA"/>
</dbReference>
<reference evidence="9" key="1">
    <citation type="submission" date="2016-10" db="EMBL/GenBank/DDBJ databases">
        <authorList>
            <person name="Benchimol M."/>
            <person name="Almeida L.G."/>
            <person name="Vasconcelos A.T."/>
            <person name="Perreira-Neves A."/>
            <person name="Rosa I.A."/>
            <person name="Tasca T."/>
            <person name="Bogo M.R."/>
            <person name="de Souza W."/>
        </authorList>
    </citation>
    <scope>NUCLEOTIDE SEQUENCE [LARGE SCALE GENOMIC DNA]</scope>
    <source>
        <strain evidence="9">K</strain>
    </source>
</reference>
<dbReference type="Gene3D" id="3.40.50.1820">
    <property type="entry name" value="alpha/beta hydrolase"/>
    <property type="match status" value="1"/>
</dbReference>
<sequence>MLFLYLSTIACEFRTYEHQLINHEQPEFGTFEQRFYFDKEPLGDNKVRSLLVYVGGLSALDEEMFKAGPILDIAKRSHSILFGLEHRYFGESKIYSRLSLQNMTYLNTNEVIDDIALFVNYIKNDFCPKSKCRVALVGEGYAGSLCVWAKQQYPNYIDSVWASSSPLILSNEYHAYDMFHTTVLRSYTPKGANALSAHLKKIEDIFNSGNQTEIEKVYKDFNIPESMIPYNFLNAVANLIYDLLDIPEMFDQFFWNFFSDGGDIKYDDLPSKISTILKGINRDISYYDPVWPNDPDNEEMREKRLITFMQCNEVGWIPISPPSGIPSRILQRSINSTSVSQNICWNLFQFRLQSHDYFNDRHGGRSPGVSSVIYTKAVQQYWNEFQFLENELNLDNDNEIISLEFSDLLKSPLDYEFIDDSQQLKDVRNVAIETLSEWLNFNGSCLNGYSILHKCVCNNGWHGKFCDKRSRYDEYNAMMAVSVTVPTILMFFVGVIAWFAFVEPSKNNKFKQTI</sequence>
<gene>
    <name evidence="9" type="ORF">TRFO_41330</name>
</gene>
<name>A0A1J4L559_9EUKA</name>
<keyword evidence="6" id="KW-0472">Membrane</keyword>
<dbReference type="VEuPathDB" id="TrichDB:TRFO_41330"/>
<dbReference type="OrthoDB" id="1735038at2759"/>
<evidence type="ECO:0000313" key="10">
    <source>
        <dbReference type="Proteomes" id="UP000179807"/>
    </source>
</evidence>
<dbReference type="InterPro" id="IPR000742">
    <property type="entry name" value="EGF"/>
</dbReference>
<evidence type="ECO:0000256" key="5">
    <source>
        <dbReference type="ARBA" id="ARBA00023180"/>
    </source>
</evidence>
<keyword evidence="2" id="KW-0645">Protease</keyword>
<dbReference type="SUPFAM" id="SSF53474">
    <property type="entry name" value="alpha/beta-Hydrolases"/>
    <property type="match status" value="1"/>
</dbReference>
<organism evidence="9 10">
    <name type="scientific">Tritrichomonas foetus</name>
    <dbReference type="NCBI Taxonomy" id="1144522"/>
    <lineage>
        <taxon>Eukaryota</taxon>
        <taxon>Metamonada</taxon>
        <taxon>Parabasalia</taxon>
        <taxon>Tritrichomonadida</taxon>
        <taxon>Tritrichomonadidae</taxon>
        <taxon>Tritrichomonas</taxon>
    </lineage>
</organism>
<dbReference type="PANTHER" id="PTHR11010">
    <property type="entry name" value="PROTEASE S28 PRO-X CARBOXYPEPTIDASE-RELATED"/>
    <property type="match status" value="1"/>
</dbReference>
<comment type="similarity">
    <text evidence="1">Belongs to the peptidase S28 family.</text>
</comment>
<evidence type="ECO:0000256" key="3">
    <source>
        <dbReference type="ARBA" id="ARBA00022729"/>
    </source>
</evidence>
<dbReference type="GO" id="GO:0070008">
    <property type="term" value="F:serine-type exopeptidase activity"/>
    <property type="evidence" value="ECO:0007669"/>
    <property type="project" value="InterPro"/>
</dbReference>
<dbReference type="Proteomes" id="UP000179807">
    <property type="component" value="Unassembled WGS sequence"/>
</dbReference>
<dbReference type="AlphaFoldDB" id="A0A1J4L559"/>
<feature type="domain" description="EGF-like" evidence="7 8">
    <location>
        <begin position="455"/>
        <end position="466"/>
    </location>
</feature>
<dbReference type="GO" id="GO:0006508">
    <property type="term" value="P:proteolysis"/>
    <property type="evidence" value="ECO:0007669"/>
    <property type="project" value="UniProtKB-KW"/>
</dbReference>
<evidence type="ECO:0000259" key="8">
    <source>
        <dbReference type="PROSITE" id="PS01186"/>
    </source>
</evidence>
<feature type="transmembrane region" description="Helical" evidence="6">
    <location>
        <begin position="477"/>
        <end position="501"/>
    </location>
</feature>
<evidence type="ECO:0000256" key="6">
    <source>
        <dbReference type="SAM" id="Phobius"/>
    </source>
</evidence>
<evidence type="ECO:0000256" key="1">
    <source>
        <dbReference type="ARBA" id="ARBA00011079"/>
    </source>
</evidence>
<evidence type="ECO:0000313" key="9">
    <source>
        <dbReference type="EMBL" id="OHT17070.1"/>
    </source>
</evidence>
<protein>
    <recommendedName>
        <fullName evidence="7 8">EGF-like domain-containing protein</fullName>
    </recommendedName>
</protein>
<keyword evidence="6" id="KW-1133">Transmembrane helix</keyword>
<keyword evidence="4" id="KW-0378">Hydrolase</keyword>
<dbReference type="PROSITE" id="PS00022">
    <property type="entry name" value="EGF_1"/>
    <property type="match status" value="1"/>
</dbReference>
<comment type="caution">
    <text evidence="9">The sequence shown here is derived from an EMBL/GenBank/DDBJ whole genome shotgun (WGS) entry which is preliminary data.</text>
</comment>
<dbReference type="PROSITE" id="PS01186">
    <property type="entry name" value="EGF_2"/>
    <property type="match status" value="1"/>
</dbReference>
<evidence type="ECO:0000256" key="2">
    <source>
        <dbReference type="ARBA" id="ARBA00022670"/>
    </source>
</evidence>
<dbReference type="PANTHER" id="PTHR11010:SF117">
    <property type="entry name" value="SERINE PROTEASE 16"/>
    <property type="match status" value="1"/>
</dbReference>
<dbReference type="InterPro" id="IPR029058">
    <property type="entry name" value="AB_hydrolase_fold"/>
</dbReference>
<accession>A0A1J4L559</accession>
<dbReference type="Pfam" id="PF05577">
    <property type="entry name" value="Peptidase_S28"/>
    <property type="match status" value="1"/>
</dbReference>
<dbReference type="GO" id="GO:0008239">
    <property type="term" value="F:dipeptidyl-peptidase activity"/>
    <property type="evidence" value="ECO:0007669"/>
    <property type="project" value="TreeGrafter"/>
</dbReference>
<dbReference type="GeneID" id="94848414"/>
<evidence type="ECO:0000256" key="4">
    <source>
        <dbReference type="ARBA" id="ARBA00022801"/>
    </source>
</evidence>
<keyword evidence="10" id="KW-1185">Reference proteome</keyword>
<proteinExistence type="inferred from homology"/>
<dbReference type="Gene3D" id="1.20.120.980">
    <property type="entry name" value="Serine carboxypeptidase S28, SKS domain"/>
    <property type="match status" value="1"/>
</dbReference>
<keyword evidence="6" id="KW-0812">Transmembrane</keyword>
<keyword evidence="5" id="KW-0325">Glycoprotein</keyword>
<dbReference type="InterPro" id="IPR042269">
    <property type="entry name" value="Ser_carbopepase_S28_SKS"/>
</dbReference>
<keyword evidence="3" id="KW-0732">Signal</keyword>
<dbReference type="RefSeq" id="XP_068370206.1">
    <property type="nucleotide sequence ID" value="XM_068513710.1"/>
</dbReference>
<dbReference type="InterPro" id="IPR008758">
    <property type="entry name" value="Peptidase_S28"/>
</dbReference>